<dbReference type="EC" id="1.3.1.-" evidence="16"/>
<gene>
    <name evidence="21" type="ORF">D9619_007813</name>
</gene>
<keyword evidence="4" id="KW-0507">mRNA processing</keyword>
<evidence type="ECO:0000256" key="3">
    <source>
        <dbReference type="ARBA" id="ARBA00022643"/>
    </source>
</evidence>
<dbReference type="GO" id="GO:0006397">
    <property type="term" value="P:mRNA processing"/>
    <property type="evidence" value="ECO:0007669"/>
    <property type="project" value="UniProtKB-KW"/>
</dbReference>
<feature type="active site" description="Proton donor" evidence="17">
    <location>
        <position position="100"/>
    </location>
</feature>
<sequence>MASKNLEYVAAPMVNQSDLPFRLLVRNHGATATYTQMYLPEKLLNDQEYFEYHLRDLTGGPPEYAHPVIIQLGGNDVETIVQAGRKLQAYCDGIDLNLGCPQESARDGNFGGYLLGQKNWPCVEGIVSAMAQSFIVPASAKLRLCQPLEKTTELAMRLEAAGVSWITLHPRTVSARRRRQGAANLDLVKELKAHLRVPVISNGNVRGPSDLQKNLQYTGADGLMVGETLLGNPCLFSADATVTDAHERLPDPVDISLEYLAICNLYPGTKLSAIQTHIRHFVEFQCGRRSWYPKFRAALGACTSVDEIERVLNVKVERWRGRPPRLSQKLEDCEDVLTDEDPPRRIQADEDDLPLGLE</sequence>
<keyword evidence="2 16" id="KW-0285">Flavoprotein</keyword>
<feature type="binding site" evidence="18">
    <location>
        <position position="169"/>
    </location>
    <ligand>
        <name>FMN</name>
        <dbReference type="ChEBI" id="CHEBI:58210"/>
    </ligand>
</feature>
<feature type="binding site" evidence="18">
    <location>
        <position position="141"/>
    </location>
    <ligand>
        <name>FMN</name>
        <dbReference type="ChEBI" id="CHEBI:58210"/>
    </ligand>
</feature>
<evidence type="ECO:0000256" key="14">
    <source>
        <dbReference type="ARBA" id="ARBA00049447"/>
    </source>
</evidence>
<keyword evidence="22" id="KW-1185">Reference proteome</keyword>
<evidence type="ECO:0000259" key="20">
    <source>
        <dbReference type="Pfam" id="PF01207"/>
    </source>
</evidence>
<dbReference type="PROSITE" id="PS01136">
    <property type="entry name" value="UPF0034"/>
    <property type="match status" value="1"/>
</dbReference>
<evidence type="ECO:0000256" key="16">
    <source>
        <dbReference type="PIRNR" id="PIRNR006621"/>
    </source>
</evidence>
<comment type="function">
    <text evidence="16">Catalyzes the synthesis of dihydrouridine, a modified base found in the D-loop of most tRNAs.</text>
</comment>
<keyword evidence="8" id="KW-0520">NAD</keyword>
<feature type="region of interest" description="Disordered" evidence="19">
    <location>
        <begin position="330"/>
        <end position="358"/>
    </location>
</feature>
<evidence type="ECO:0000256" key="11">
    <source>
        <dbReference type="ARBA" id="ARBA00047652"/>
    </source>
</evidence>
<evidence type="ECO:0000256" key="1">
    <source>
        <dbReference type="ARBA" id="ARBA00001917"/>
    </source>
</evidence>
<evidence type="ECO:0000256" key="4">
    <source>
        <dbReference type="ARBA" id="ARBA00022664"/>
    </source>
</evidence>
<comment type="catalytic activity">
    <reaction evidence="10">
        <text>5,6-dihydrouridine(17) in tRNA + NAD(+) = uridine(17) in tRNA + NADH + H(+)</text>
        <dbReference type="Rhea" id="RHEA:53372"/>
        <dbReference type="Rhea" id="RHEA-COMP:13541"/>
        <dbReference type="Rhea" id="RHEA-COMP:13542"/>
        <dbReference type="ChEBI" id="CHEBI:15378"/>
        <dbReference type="ChEBI" id="CHEBI:57540"/>
        <dbReference type="ChEBI" id="CHEBI:57945"/>
        <dbReference type="ChEBI" id="CHEBI:65315"/>
        <dbReference type="ChEBI" id="CHEBI:74443"/>
        <dbReference type="EC" id="1.3.1.88"/>
    </reaction>
    <physiologicalReaction direction="right-to-left" evidence="10">
        <dbReference type="Rhea" id="RHEA:53374"/>
    </physiologicalReaction>
</comment>
<dbReference type="PANTHER" id="PTHR11082">
    <property type="entry name" value="TRNA-DIHYDROURIDINE SYNTHASE"/>
    <property type="match status" value="1"/>
</dbReference>
<evidence type="ECO:0000313" key="21">
    <source>
        <dbReference type="EMBL" id="KAF5310819.1"/>
    </source>
</evidence>
<comment type="catalytic activity">
    <reaction evidence="12">
        <text>a 5,6-dihydrouridine in mRNA + NAD(+) = a uridine in mRNA + NADH + H(+)</text>
        <dbReference type="Rhea" id="RHEA:69851"/>
        <dbReference type="Rhea" id="RHEA-COMP:14658"/>
        <dbReference type="Rhea" id="RHEA-COMP:17789"/>
        <dbReference type="ChEBI" id="CHEBI:15378"/>
        <dbReference type="ChEBI" id="CHEBI:57540"/>
        <dbReference type="ChEBI" id="CHEBI:57945"/>
        <dbReference type="ChEBI" id="CHEBI:65315"/>
        <dbReference type="ChEBI" id="CHEBI:74443"/>
    </reaction>
    <physiologicalReaction direction="right-to-left" evidence="12">
        <dbReference type="Rhea" id="RHEA:69853"/>
    </physiologicalReaction>
</comment>
<evidence type="ECO:0000256" key="17">
    <source>
        <dbReference type="PIRSR" id="PIRSR006621-1"/>
    </source>
</evidence>
<evidence type="ECO:0000256" key="12">
    <source>
        <dbReference type="ARBA" id="ARBA00048342"/>
    </source>
</evidence>
<comment type="similarity">
    <text evidence="9">Belongs to the Dus family. Dus1 subfamily.</text>
</comment>
<feature type="binding site" evidence="18">
    <location>
        <position position="71"/>
    </location>
    <ligand>
        <name>FMN</name>
        <dbReference type="ChEBI" id="CHEBI:58210"/>
    </ligand>
</feature>
<evidence type="ECO:0000256" key="15">
    <source>
        <dbReference type="ARBA" id="ARBA00049467"/>
    </source>
</evidence>
<dbReference type="Pfam" id="PF01207">
    <property type="entry name" value="Dus"/>
    <property type="match status" value="1"/>
</dbReference>
<dbReference type="InterPro" id="IPR013785">
    <property type="entry name" value="Aldolase_TIM"/>
</dbReference>
<comment type="catalytic activity">
    <reaction evidence="13">
        <text>5,6-dihydrouridine(16) in tRNA + NAD(+) = uridine(16) in tRNA + NADH + H(+)</text>
        <dbReference type="Rhea" id="RHEA:53380"/>
        <dbReference type="Rhea" id="RHEA-COMP:13543"/>
        <dbReference type="Rhea" id="RHEA-COMP:13544"/>
        <dbReference type="ChEBI" id="CHEBI:15378"/>
        <dbReference type="ChEBI" id="CHEBI:57540"/>
        <dbReference type="ChEBI" id="CHEBI:57945"/>
        <dbReference type="ChEBI" id="CHEBI:65315"/>
        <dbReference type="ChEBI" id="CHEBI:74443"/>
        <dbReference type="EC" id="1.3.1.88"/>
    </reaction>
    <physiologicalReaction direction="right-to-left" evidence="13">
        <dbReference type="Rhea" id="RHEA:53382"/>
    </physiologicalReaction>
</comment>
<feature type="domain" description="DUS-like FMN-binding" evidence="20">
    <location>
        <begin position="10"/>
        <end position="262"/>
    </location>
</feature>
<comment type="catalytic activity">
    <reaction evidence="14">
        <text>a 5,6-dihydrouridine in mRNA + NADP(+) = a uridine in mRNA + NADPH + H(+)</text>
        <dbReference type="Rhea" id="RHEA:69855"/>
        <dbReference type="Rhea" id="RHEA-COMP:14658"/>
        <dbReference type="Rhea" id="RHEA-COMP:17789"/>
        <dbReference type="ChEBI" id="CHEBI:15378"/>
        <dbReference type="ChEBI" id="CHEBI:57783"/>
        <dbReference type="ChEBI" id="CHEBI:58349"/>
        <dbReference type="ChEBI" id="CHEBI:65315"/>
        <dbReference type="ChEBI" id="CHEBI:74443"/>
    </reaction>
    <physiologicalReaction direction="right-to-left" evidence="14">
        <dbReference type="Rhea" id="RHEA:69857"/>
    </physiologicalReaction>
</comment>
<evidence type="ECO:0000256" key="6">
    <source>
        <dbReference type="ARBA" id="ARBA00022857"/>
    </source>
</evidence>
<accession>A0A8H5ATV2</accession>
<dbReference type="Proteomes" id="UP000567179">
    <property type="component" value="Unassembled WGS sequence"/>
</dbReference>
<evidence type="ECO:0000256" key="7">
    <source>
        <dbReference type="ARBA" id="ARBA00023002"/>
    </source>
</evidence>
<dbReference type="GO" id="GO:0050660">
    <property type="term" value="F:flavin adenine dinucleotide binding"/>
    <property type="evidence" value="ECO:0007669"/>
    <property type="project" value="InterPro"/>
</dbReference>
<evidence type="ECO:0000256" key="2">
    <source>
        <dbReference type="ARBA" id="ARBA00022630"/>
    </source>
</evidence>
<dbReference type="Gene3D" id="3.20.20.70">
    <property type="entry name" value="Aldolase class I"/>
    <property type="match status" value="1"/>
</dbReference>
<dbReference type="EMBL" id="JAACJJ010000057">
    <property type="protein sequence ID" value="KAF5310819.1"/>
    <property type="molecule type" value="Genomic_DNA"/>
</dbReference>
<evidence type="ECO:0000256" key="19">
    <source>
        <dbReference type="SAM" id="MobiDB-lite"/>
    </source>
</evidence>
<dbReference type="PANTHER" id="PTHR11082:SF5">
    <property type="entry name" value="TRNA-DIHYDROURIDINE(16_17) SYNTHASE [NAD(P)(+)]-LIKE"/>
    <property type="match status" value="1"/>
</dbReference>
<reference evidence="21 22" key="1">
    <citation type="journal article" date="2020" name="ISME J.">
        <title>Uncovering the hidden diversity of litter-decomposition mechanisms in mushroom-forming fungi.</title>
        <authorList>
            <person name="Floudas D."/>
            <person name="Bentzer J."/>
            <person name="Ahren D."/>
            <person name="Johansson T."/>
            <person name="Persson P."/>
            <person name="Tunlid A."/>
        </authorList>
    </citation>
    <scope>NUCLEOTIDE SEQUENCE [LARGE SCALE GENOMIC DNA]</scope>
    <source>
        <strain evidence="21 22">CBS 101986</strain>
    </source>
</reference>
<comment type="caution">
    <text evidence="21">The sequence shown here is derived from an EMBL/GenBank/DDBJ whole genome shotgun (WGS) entry which is preliminary data.</text>
</comment>
<keyword evidence="18" id="KW-0547">Nucleotide-binding</keyword>
<name>A0A8H5ATV2_9AGAR</name>
<dbReference type="CDD" id="cd02801">
    <property type="entry name" value="DUS_like_FMN"/>
    <property type="match status" value="1"/>
</dbReference>
<evidence type="ECO:0000256" key="10">
    <source>
        <dbReference type="ARBA" id="ARBA00047287"/>
    </source>
</evidence>
<dbReference type="InterPro" id="IPR001269">
    <property type="entry name" value="DUS_fam"/>
</dbReference>
<feature type="compositionally biased region" description="Acidic residues" evidence="19">
    <location>
        <begin position="349"/>
        <end position="358"/>
    </location>
</feature>
<dbReference type="InterPro" id="IPR035587">
    <property type="entry name" value="DUS-like_FMN-bd"/>
</dbReference>
<comment type="catalytic activity">
    <reaction evidence="11">
        <text>5,6-dihydrouridine(16) in tRNA + NADP(+) = uridine(16) in tRNA + NADPH + H(+)</text>
        <dbReference type="Rhea" id="RHEA:53376"/>
        <dbReference type="Rhea" id="RHEA-COMP:13543"/>
        <dbReference type="Rhea" id="RHEA-COMP:13544"/>
        <dbReference type="ChEBI" id="CHEBI:15378"/>
        <dbReference type="ChEBI" id="CHEBI:57783"/>
        <dbReference type="ChEBI" id="CHEBI:58349"/>
        <dbReference type="ChEBI" id="CHEBI:65315"/>
        <dbReference type="ChEBI" id="CHEBI:74443"/>
        <dbReference type="EC" id="1.3.1.88"/>
    </reaction>
    <physiologicalReaction direction="right-to-left" evidence="11">
        <dbReference type="Rhea" id="RHEA:53378"/>
    </physiologicalReaction>
</comment>
<dbReference type="AlphaFoldDB" id="A0A8H5ATV2"/>
<evidence type="ECO:0000256" key="13">
    <source>
        <dbReference type="ARBA" id="ARBA00048934"/>
    </source>
</evidence>
<evidence type="ECO:0000256" key="5">
    <source>
        <dbReference type="ARBA" id="ARBA00022694"/>
    </source>
</evidence>
<organism evidence="21 22">
    <name type="scientific">Psilocybe cf. subviscida</name>
    <dbReference type="NCBI Taxonomy" id="2480587"/>
    <lineage>
        <taxon>Eukaryota</taxon>
        <taxon>Fungi</taxon>
        <taxon>Dikarya</taxon>
        <taxon>Basidiomycota</taxon>
        <taxon>Agaricomycotina</taxon>
        <taxon>Agaricomycetes</taxon>
        <taxon>Agaricomycetidae</taxon>
        <taxon>Agaricales</taxon>
        <taxon>Agaricineae</taxon>
        <taxon>Strophariaceae</taxon>
        <taxon>Psilocybe</taxon>
    </lineage>
</organism>
<dbReference type="PIRSF" id="PIRSF006621">
    <property type="entry name" value="Dus"/>
    <property type="match status" value="1"/>
</dbReference>
<keyword evidence="3 16" id="KW-0288">FMN</keyword>
<evidence type="ECO:0000313" key="22">
    <source>
        <dbReference type="Proteomes" id="UP000567179"/>
    </source>
</evidence>
<keyword evidence="5 16" id="KW-0819">tRNA processing</keyword>
<keyword evidence="7 16" id="KW-0560">Oxidoreductase</keyword>
<feature type="binding site" evidence="18">
    <location>
        <begin position="12"/>
        <end position="14"/>
    </location>
    <ligand>
        <name>FMN</name>
        <dbReference type="ChEBI" id="CHEBI:58210"/>
    </ligand>
</feature>
<evidence type="ECO:0000256" key="8">
    <source>
        <dbReference type="ARBA" id="ARBA00023027"/>
    </source>
</evidence>
<evidence type="ECO:0000256" key="9">
    <source>
        <dbReference type="ARBA" id="ARBA00038313"/>
    </source>
</evidence>
<comment type="cofactor">
    <cofactor evidence="1 16 18">
        <name>FMN</name>
        <dbReference type="ChEBI" id="CHEBI:58210"/>
    </cofactor>
</comment>
<proteinExistence type="inferred from homology"/>
<keyword evidence="6" id="KW-0521">NADP</keyword>
<comment type="similarity">
    <text evidence="16">Belongs to the dus family.</text>
</comment>
<dbReference type="OrthoDB" id="272303at2759"/>
<evidence type="ECO:0000256" key="18">
    <source>
        <dbReference type="PIRSR" id="PIRSR006621-2"/>
    </source>
</evidence>
<comment type="catalytic activity">
    <reaction evidence="15">
        <text>5,6-dihydrouridine(17) in tRNA + NADP(+) = uridine(17) in tRNA + NADPH + H(+)</text>
        <dbReference type="Rhea" id="RHEA:53368"/>
        <dbReference type="Rhea" id="RHEA-COMP:13541"/>
        <dbReference type="Rhea" id="RHEA-COMP:13542"/>
        <dbReference type="ChEBI" id="CHEBI:15378"/>
        <dbReference type="ChEBI" id="CHEBI:57783"/>
        <dbReference type="ChEBI" id="CHEBI:58349"/>
        <dbReference type="ChEBI" id="CHEBI:65315"/>
        <dbReference type="ChEBI" id="CHEBI:74443"/>
        <dbReference type="EC" id="1.3.1.88"/>
    </reaction>
    <physiologicalReaction direction="right-to-left" evidence="15">
        <dbReference type="Rhea" id="RHEA:53370"/>
    </physiologicalReaction>
</comment>
<dbReference type="SUPFAM" id="SSF51395">
    <property type="entry name" value="FMN-linked oxidoreductases"/>
    <property type="match status" value="1"/>
</dbReference>
<protein>
    <recommendedName>
        <fullName evidence="16">tRNA-dihydrouridine synthase</fullName>
        <ecNumber evidence="16">1.3.1.-</ecNumber>
    </recommendedName>
</protein>
<dbReference type="InterPro" id="IPR018517">
    <property type="entry name" value="tRNA_hU_synthase_CS"/>
</dbReference>
<dbReference type="GO" id="GO:0017150">
    <property type="term" value="F:tRNA dihydrouridine synthase activity"/>
    <property type="evidence" value="ECO:0007669"/>
    <property type="project" value="InterPro"/>
</dbReference>